<keyword evidence="1" id="KW-0472">Membrane</keyword>
<dbReference type="RefSeq" id="WP_148969475.1">
    <property type="nucleotide sequence ID" value="NZ_JBNIKW010000002.1"/>
</dbReference>
<keyword evidence="1" id="KW-1133">Transmembrane helix</keyword>
<accession>A0A5D4TNN5</accession>
<evidence type="ECO:0000313" key="3">
    <source>
        <dbReference type="Proteomes" id="UP000324269"/>
    </source>
</evidence>
<name>A0A5D4TNN5_9BACI</name>
<gene>
    <name evidence="2" type="ORF">FZC85_06240</name>
</gene>
<feature type="transmembrane region" description="Helical" evidence="1">
    <location>
        <begin position="56"/>
        <end position="73"/>
    </location>
</feature>
<dbReference type="InterPro" id="IPR014617">
    <property type="entry name" value="YphA_Bacsu"/>
</dbReference>
<comment type="caution">
    <text evidence="2">The sequence shown here is derived from an EMBL/GenBank/DDBJ whole genome shotgun (WGS) entry which is preliminary data.</text>
</comment>
<evidence type="ECO:0000313" key="2">
    <source>
        <dbReference type="EMBL" id="TYS86602.1"/>
    </source>
</evidence>
<protein>
    <submittedName>
        <fullName evidence="2">Uncharacterized protein</fullName>
    </submittedName>
</protein>
<dbReference type="Pfam" id="PF24124">
    <property type="entry name" value="YphA"/>
    <property type="match status" value="1"/>
</dbReference>
<feature type="transmembrane region" description="Helical" evidence="1">
    <location>
        <begin position="108"/>
        <end position="127"/>
    </location>
</feature>
<reference evidence="2 3" key="1">
    <citation type="submission" date="2019-08" db="EMBL/GenBank/DDBJ databases">
        <title>Bacillus genomes from the desert of Cuatro Cienegas, Coahuila.</title>
        <authorList>
            <person name="Olmedo-Alvarez G."/>
        </authorList>
    </citation>
    <scope>NUCLEOTIDE SEQUENCE [LARGE SCALE GENOMIC DNA]</scope>
    <source>
        <strain evidence="2 3">CH87b_3T</strain>
    </source>
</reference>
<proteinExistence type="predicted"/>
<feature type="transmembrane region" description="Helical" evidence="1">
    <location>
        <begin position="166"/>
        <end position="185"/>
    </location>
</feature>
<feature type="transmembrane region" description="Helical" evidence="1">
    <location>
        <begin position="6"/>
        <end position="25"/>
    </location>
</feature>
<keyword evidence="1" id="KW-0812">Transmembrane</keyword>
<organism evidence="2 3">
    <name type="scientific">Rossellomorea aquimaris</name>
    <dbReference type="NCBI Taxonomy" id="189382"/>
    <lineage>
        <taxon>Bacteria</taxon>
        <taxon>Bacillati</taxon>
        <taxon>Bacillota</taxon>
        <taxon>Bacilli</taxon>
        <taxon>Bacillales</taxon>
        <taxon>Bacillaceae</taxon>
        <taxon>Rossellomorea</taxon>
    </lineage>
</organism>
<sequence>MSIVDGILYLWLIWGIWIFTTFMMNKAHPYRFHYSFICLVLLCVFPYGLKVGSVEVAVPIFVLGLICIHYIRIFSLKEKLYMLVAILAMGMLYAGIGLVAIYDPVLMLIDRNLIMALSLAFLSIFFYNASSYLFRMIAVAGSSIVGEVFMSIPLKNVGFLYPIGGPVYLDVLAISIGILLAVKLFEEINQLFNIKVQTNKGEMKNL</sequence>
<dbReference type="AlphaFoldDB" id="A0A5D4TNN5"/>
<dbReference type="EMBL" id="VTEZ01000002">
    <property type="protein sequence ID" value="TYS86602.1"/>
    <property type="molecule type" value="Genomic_DNA"/>
</dbReference>
<evidence type="ECO:0000256" key="1">
    <source>
        <dbReference type="SAM" id="Phobius"/>
    </source>
</evidence>
<dbReference type="OrthoDB" id="2965169at2"/>
<feature type="transmembrane region" description="Helical" evidence="1">
    <location>
        <begin position="80"/>
        <end position="102"/>
    </location>
</feature>
<dbReference type="Proteomes" id="UP000324269">
    <property type="component" value="Unassembled WGS sequence"/>
</dbReference>